<sequence>MATLNISMKTRFFWIANILFHNLVAVVTVVLLTIIVQHSKLNSYKTWHYILCTLGYGLFMAEAIVIFSKNSSFTQDLNRRVNGYIHGILMGLAVISTTIGISFKIYQKNTSNSEHFTTNHGITGLVSWLLAMVAVFGGLAALFSKPFENYIKPIYIKFLHNFLGISSFSIGCASLALGLEKHAILFHTSPETRVALTWAISIMTAMALLGALKSFYNQFKTVFAR</sequence>
<evidence type="ECO:0000256" key="1">
    <source>
        <dbReference type="ARBA" id="ARBA00001970"/>
    </source>
</evidence>
<dbReference type="SMART" id="SM00665">
    <property type="entry name" value="B561"/>
    <property type="match status" value="1"/>
</dbReference>
<organism evidence="14 15">
    <name type="scientific">Brassicogethes aeneus</name>
    <name type="common">Rape pollen beetle</name>
    <name type="synonym">Meligethes aeneus</name>
    <dbReference type="NCBI Taxonomy" id="1431903"/>
    <lineage>
        <taxon>Eukaryota</taxon>
        <taxon>Metazoa</taxon>
        <taxon>Ecdysozoa</taxon>
        <taxon>Arthropoda</taxon>
        <taxon>Hexapoda</taxon>
        <taxon>Insecta</taxon>
        <taxon>Pterygota</taxon>
        <taxon>Neoptera</taxon>
        <taxon>Endopterygota</taxon>
        <taxon>Coleoptera</taxon>
        <taxon>Polyphaga</taxon>
        <taxon>Cucujiformia</taxon>
        <taxon>Nitidulidae</taxon>
        <taxon>Meligethinae</taxon>
        <taxon>Brassicogethes</taxon>
    </lineage>
</organism>
<evidence type="ECO:0000256" key="2">
    <source>
        <dbReference type="ARBA" id="ARBA00004141"/>
    </source>
</evidence>
<dbReference type="PROSITE" id="PS50939">
    <property type="entry name" value="CYTOCHROME_B561"/>
    <property type="match status" value="1"/>
</dbReference>
<dbReference type="OrthoDB" id="432881at2759"/>
<accession>A0A9P0AYQ8</accession>
<gene>
    <name evidence="14" type="ORF">MELIAE_LOCUS3953</name>
</gene>
<keyword evidence="9" id="KW-0408">Iron</keyword>
<dbReference type="EMBL" id="OV121133">
    <property type="protein sequence ID" value="CAH0551311.1"/>
    <property type="molecule type" value="Genomic_DNA"/>
</dbReference>
<dbReference type="AlphaFoldDB" id="A0A9P0AYQ8"/>
<keyword evidence="4" id="KW-0349">Heme</keyword>
<feature type="transmembrane region" description="Helical" evidence="12">
    <location>
        <begin position="47"/>
        <end position="67"/>
    </location>
</feature>
<comment type="cofactor">
    <cofactor evidence="1">
        <name>heme b</name>
        <dbReference type="ChEBI" id="CHEBI:60344"/>
    </cofactor>
</comment>
<evidence type="ECO:0000259" key="13">
    <source>
        <dbReference type="PROSITE" id="PS50939"/>
    </source>
</evidence>
<evidence type="ECO:0000256" key="4">
    <source>
        <dbReference type="ARBA" id="ARBA00022617"/>
    </source>
</evidence>
<feature type="transmembrane region" description="Helical" evidence="12">
    <location>
        <begin position="155"/>
        <end position="176"/>
    </location>
</feature>
<keyword evidence="3" id="KW-0813">Transport</keyword>
<evidence type="ECO:0000256" key="7">
    <source>
        <dbReference type="ARBA" id="ARBA00022982"/>
    </source>
</evidence>
<keyword evidence="6" id="KW-0479">Metal-binding</keyword>
<dbReference type="GO" id="GO:0016020">
    <property type="term" value="C:membrane"/>
    <property type="evidence" value="ECO:0007669"/>
    <property type="project" value="UniProtKB-SubCell"/>
</dbReference>
<evidence type="ECO:0000256" key="3">
    <source>
        <dbReference type="ARBA" id="ARBA00022448"/>
    </source>
</evidence>
<evidence type="ECO:0000256" key="10">
    <source>
        <dbReference type="ARBA" id="ARBA00023136"/>
    </source>
</evidence>
<dbReference type="Gene3D" id="1.20.120.1770">
    <property type="match status" value="1"/>
</dbReference>
<dbReference type="InterPro" id="IPR006593">
    <property type="entry name" value="Cyt_b561/ferric_Rdtase_TM"/>
</dbReference>
<dbReference type="PANTHER" id="PTHR15422">
    <property type="entry name" value="OS05G0565100 PROTEIN"/>
    <property type="match status" value="1"/>
</dbReference>
<feature type="transmembrane region" description="Helical" evidence="12">
    <location>
        <begin position="126"/>
        <end position="143"/>
    </location>
</feature>
<dbReference type="PANTHER" id="PTHR15422:SF43">
    <property type="entry name" value="ASCORBATE FERRIREDUCTASE (TRANSMEMBRANE)"/>
    <property type="match status" value="1"/>
</dbReference>
<reference evidence="14" key="1">
    <citation type="submission" date="2021-12" db="EMBL/GenBank/DDBJ databases">
        <authorList>
            <person name="King R."/>
        </authorList>
    </citation>
    <scope>NUCLEOTIDE SEQUENCE</scope>
</reference>
<keyword evidence="7" id="KW-0249">Electron transport</keyword>
<evidence type="ECO:0000313" key="15">
    <source>
        <dbReference type="Proteomes" id="UP001154078"/>
    </source>
</evidence>
<evidence type="ECO:0000313" key="14">
    <source>
        <dbReference type="EMBL" id="CAH0551311.1"/>
    </source>
</evidence>
<comment type="subcellular location">
    <subcellularLocation>
        <location evidence="2">Membrane</location>
        <topology evidence="2">Multi-pass membrane protein</topology>
    </subcellularLocation>
</comment>
<dbReference type="InterPro" id="IPR045150">
    <property type="entry name" value="CYB561D1/2"/>
</dbReference>
<protein>
    <recommendedName>
        <fullName evidence="11">ascorbate ferrireductase (transmembrane)</fullName>
        <ecNumber evidence="11">7.2.1.3</ecNumber>
    </recommendedName>
</protein>
<evidence type="ECO:0000256" key="12">
    <source>
        <dbReference type="SAM" id="Phobius"/>
    </source>
</evidence>
<evidence type="ECO:0000256" key="6">
    <source>
        <dbReference type="ARBA" id="ARBA00022723"/>
    </source>
</evidence>
<keyword evidence="10 12" id="KW-0472">Membrane</keyword>
<dbReference type="GO" id="GO:0140571">
    <property type="term" value="F:transmembrane ascorbate ferrireductase activity"/>
    <property type="evidence" value="ECO:0007669"/>
    <property type="project" value="UniProtKB-EC"/>
</dbReference>
<dbReference type="Pfam" id="PF03188">
    <property type="entry name" value="Cytochrom_B561"/>
    <property type="match status" value="1"/>
</dbReference>
<keyword evidence="8 12" id="KW-1133">Transmembrane helix</keyword>
<evidence type="ECO:0000256" key="5">
    <source>
        <dbReference type="ARBA" id="ARBA00022692"/>
    </source>
</evidence>
<feature type="transmembrane region" description="Helical" evidence="12">
    <location>
        <begin position="196"/>
        <end position="216"/>
    </location>
</feature>
<dbReference type="GO" id="GO:0046872">
    <property type="term" value="F:metal ion binding"/>
    <property type="evidence" value="ECO:0007669"/>
    <property type="project" value="UniProtKB-KW"/>
</dbReference>
<dbReference type="Proteomes" id="UP001154078">
    <property type="component" value="Chromosome 2"/>
</dbReference>
<evidence type="ECO:0000256" key="11">
    <source>
        <dbReference type="ARBA" id="ARBA00024225"/>
    </source>
</evidence>
<evidence type="ECO:0000256" key="8">
    <source>
        <dbReference type="ARBA" id="ARBA00022989"/>
    </source>
</evidence>
<name>A0A9P0AYQ8_BRAAE</name>
<keyword evidence="5 12" id="KW-0812">Transmembrane</keyword>
<feature type="transmembrane region" description="Helical" evidence="12">
    <location>
        <begin position="88"/>
        <end position="106"/>
    </location>
</feature>
<dbReference type="GO" id="GO:0140575">
    <property type="term" value="F:transmembrane monodehydroascorbate reductase activity"/>
    <property type="evidence" value="ECO:0007669"/>
    <property type="project" value="InterPro"/>
</dbReference>
<proteinExistence type="predicted"/>
<evidence type="ECO:0000256" key="9">
    <source>
        <dbReference type="ARBA" id="ARBA00023004"/>
    </source>
</evidence>
<keyword evidence="15" id="KW-1185">Reference proteome</keyword>
<dbReference type="EC" id="7.2.1.3" evidence="11"/>
<feature type="domain" description="Cytochrome b561" evidence="13">
    <location>
        <begin position="12"/>
        <end position="219"/>
    </location>
</feature>
<feature type="transmembrane region" description="Helical" evidence="12">
    <location>
        <begin position="12"/>
        <end position="35"/>
    </location>
</feature>